<dbReference type="PROSITE" id="PS51155">
    <property type="entry name" value="CHIT_BIND_RR_2"/>
    <property type="match status" value="1"/>
</dbReference>
<evidence type="ECO:0000313" key="5">
    <source>
        <dbReference type="Proteomes" id="UP000198287"/>
    </source>
</evidence>
<evidence type="ECO:0000256" key="2">
    <source>
        <dbReference type="PROSITE-ProRule" id="PRU00497"/>
    </source>
</evidence>
<gene>
    <name evidence="4" type="ORF">Fcan01_05124</name>
</gene>
<dbReference type="InterPro" id="IPR031311">
    <property type="entry name" value="CHIT_BIND_RR_consensus"/>
</dbReference>
<sequence length="338" mass="37716">MYLSTCMHLRMRMMRYLWLQPTQKCPTEMIIAIKPIGKRWNAFSYLDDVTLTICVCFRYTTHLPKMFKLQIAFCCILVASVEGGLIASSAPVLRELDAYPQYNYGYSVQDPITGDVKGQEESRNGDVVRGRYSLIEPDGTLRIVNYFADSTGFHARVEKQPGFSAPVQVVQGSHVVPAQVPFRPIPPPAHPQPVEVTVPVQQPVQVEEVLQPQPQPVDAPQIPVQPQPQPPQFQPQPQPPQFQPQPPQAPQQPPTAQPQPRPPQFPAQPEPQPPQVPQQPPAPQPQPPFQPQPQPEETFDDAEIIEARSGRGSSASGRGSSVSFRSSRMGQHDFNFSF</sequence>
<dbReference type="GO" id="GO:0031012">
    <property type="term" value="C:extracellular matrix"/>
    <property type="evidence" value="ECO:0007669"/>
    <property type="project" value="TreeGrafter"/>
</dbReference>
<dbReference type="PANTHER" id="PTHR12236">
    <property type="entry name" value="STRUCTURAL CONTITUENT OF CUTICLE"/>
    <property type="match status" value="1"/>
</dbReference>
<evidence type="ECO:0000256" key="3">
    <source>
        <dbReference type="SAM" id="MobiDB-lite"/>
    </source>
</evidence>
<keyword evidence="5" id="KW-1185">Reference proteome</keyword>
<dbReference type="EMBL" id="LNIX01000002">
    <property type="protein sequence ID" value="OXA61143.1"/>
    <property type="molecule type" value="Genomic_DNA"/>
</dbReference>
<name>A0A226EU53_FOLCA</name>
<dbReference type="PROSITE" id="PS00233">
    <property type="entry name" value="CHIT_BIND_RR_1"/>
    <property type="match status" value="1"/>
</dbReference>
<dbReference type="GO" id="GO:0005615">
    <property type="term" value="C:extracellular space"/>
    <property type="evidence" value="ECO:0007669"/>
    <property type="project" value="TreeGrafter"/>
</dbReference>
<dbReference type="OrthoDB" id="6436078at2759"/>
<evidence type="ECO:0000313" key="4">
    <source>
        <dbReference type="EMBL" id="OXA61143.1"/>
    </source>
</evidence>
<dbReference type="GO" id="GO:0042302">
    <property type="term" value="F:structural constituent of cuticle"/>
    <property type="evidence" value="ECO:0007669"/>
    <property type="project" value="UniProtKB-UniRule"/>
</dbReference>
<protein>
    <submittedName>
        <fullName evidence="4">Pupal cuticle protein Edg-84A</fullName>
    </submittedName>
</protein>
<dbReference type="PANTHER" id="PTHR12236:SF95">
    <property type="entry name" value="CUTICULAR PROTEIN 76BD, ISOFORM C-RELATED"/>
    <property type="match status" value="1"/>
</dbReference>
<feature type="compositionally biased region" description="Low complexity" evidence="3">
    <location>
        <begin position="310"/>
        <end position="329"/>
    </location>
</feature>
<dbReference type="InterPro" id="IPR051217">
    <property type="entry name" value="Insect_Cuticle_Struc_Prot"/>
</dbReference>
<dbReference type="AlphaFoldDB" id="A0A226EU53"/>
<organism evidence="4 5">
    <name type="scientific">Folsomia candida</name>
    <name type="common">Springtail</name>
    <dbReference type="NCBI Taxonomy" id="158441"/>
    <lineage>
        <taxon>Eukaryota</taxon>
        <taxon>Metazoa</taxon>
        <taxon>Ecdysozoa</taxon>
        <taxon>Arthropoda</taxon>
        <taxon>Hexapoda</taxon>
        <taxon>Collembola</taxon>
        <taxon>Entomobryomorpha</taxon>
        <taxon>Isotomoidea</taxon>
        <taxon>Isotomidae</taxon>
        <taxon>Proisotominae</taxon>
        <taxon>Folsomia</taxon>
    </lineage>
</organism>
<proteinExistence type="predicted"/>
<reference evidence="4 5" key="1">
    <citation type="submission" date="2015-12" db="EMBL/GenBank/DDBJ databases">
        <title>The genome of Folsomia candida.</title>
        <authorList>
            <person name="Faddeeva A."/>
            <person name="Derks M.F."/>
            <person name="Anvar Y."/>
            <person name="Smit S."/>
            <person name="Van Straalen N."/>
            <person name="Roelofs D."/>
        </authorList>
    </citation>
    <scope>NUCLEOTIDE SEQUENCE [LARGE SCALE GENOMIC DNA]</scope>
    <source>
        <strain evidence="4 5">VU population</strain>
        <tissue evidence="4">Whole body</tissue>
    </source>
</reference>
<keyword evidence="1 2" id="KW-0193">Cuticle</keyword>
<dbReference type="InterPro" id="IPR000618">
    <property type="entry name" value="Insect_cuticle"/>
</dbReference>
<feature type="compositionally biased region" description="Pro residues" evidence="3">
    <location>
        <begin position="215"/>
        <end position="294"/>
    </location>
</feature>
<dbReference type="OMA" id="CFRYTTH"/>
<dbReference type="PRINTS" id="PR01217">
    <property type="entry name" value="PRICHEXTENSN"/>
</dbReference>
<accession>A0A226EU53</accession>
<dbReference type="Pfam" id="PF00379">
    <property type="entry name" value="Chitin_bind_4"/>
    <property type="match status" value="1"/>
</dbReference>
<feature type="region of interest" description="Disordered" evidence="3">
    <location>
        <begin position="215"/>
        <end position="338"/>
    </location>
</feature>
<evidence type="ECO:0000256" key="1">
    <source>
        <dbReference type="ARBA" id="ARBA00022460"/>
    </source>
</evidence>
<comment type="caution">
    <text evidence="4">The sequence shown here is derived from an EMBL/GenBank/DDBJ whole genome shotgun (WGS) entry which is preliminary data.</text>
</comment>
<dbReference type="Proteomes" id="UP000198287">
    <property type="component" value="Unassembled WGS sequence"/>
</dbReference>